<feature type="transmembrane region" description="Helical" evidence="1">
    <location>
        <begin position="84"/>
        <end position="105"/>
    </location>
</feature>
<evidence type="ECO:0000313" key="3">
    <source>
        <dbReference type="EMBL" id="TGE25296.1"/>
    </source>
</evidence>
<feature type="transmembrane region" description="Helical" evidence="1">
    <location>
        <begin position="22"/>
        <end position="44"/>
    </location>
</feature>
<feature type="transmembrane region" description="Helical" evidence="1">
    <location>
        <begin position="300"/>
        <end position="319"/>
    </location>
</feature>
<feature type="transmembrane region" description="Helical" evidence="1">
    <location>
        <begin position="158"/>
        <end position="181"/>
    </location>
</feature>
<feature type="transmembrane region" description="Helical" evidence="1">
    <location>
        <begin position="125"/>
        <end position="146"/>
    </location>
</feature>
<dbReference type="NCBIfam" id="NF046080">
    <property type="entry name" value="PID_CTERM"/>
    <property type="match status" value="1"/>
</dbReference>
<dbReference type="PROSITE" id="PS51468">
    <property type="entry name" value="VIT"/>
    <property type="match status" value="1"/>
</dbReference>
<organism evidence="3 4">
    <name type="scientific">Hymenobacter aquaticus</name>
    <dbReference type="NCBI Taxonomy" id="1867101"/>
    <lineage>
        <taxon>Bacteria</taxon>
        <taxon>Pseudomonadati</taxon>
        <taxon>Bacteroidota</taxon>
        <taxon>Cytophagia</taxon>
        <taxon>Cytophagales</taxon>
        <taxon>Hymenobacteraceae</taxon>
        <taxon>Hymenobacter</taxon>
    </lineage>
</organism>
<feature type="transmembrane region" description="Helical" evidence="1">
    <location>
        <begin position="272"/>
        <end position="288"/>
    </location>
</feature>
<feature type="transmembrane region" description="Helical" evidence="1">
    <location>
        <begin position="229"/>
        <end position="252"/>
    </location>
</feature>
<dbReference type="Proteomes" id="UP000297549">
    <property type="component" value="Unassembled WGS sequence"/>
</dbReference>
<feature type="domain" description="VIT" evidence="2">
    <location>
        <begin position="479"/>
        <end position="611"/>
    </location>
</feature>
<dbReference type="InterPro" id="IPR058207">
    <property type="entry name" value="PID_CTERM"/>
</dbReference>
<accession>A0A4Z0Q757</accession>
<gene>
    <name evidence="3" type="ORF">E5K00_08930</name>
</gene>
<feature type="transmembrane region" description="Helical" evidence="1">
    <location>
        <begin position="193"/>
        <end position="217"/>
    </location>
</feature>
<keyword evidence="4" id="KW-1185">Reference proteome</keyword>
<protein>
    <submittedName>
        <fullName evidence="3">MSEP-CTERM sorting domain-containing protein</fullName>
    </submittedName>
</protein>
<keyword evidence="1" id="KW-0812">Transmembrane</keyword>
<dbReference type="AlphaFoldDB" id="A0A4Z0Q757"/>
<dbReference type="InterPro" id="IPR027550">
    <property type="entry name" value="MSEP-CTERM"/>
</dbReference>
<dbReference type="NCBIfam" id="TIGR04286">
    <property type="entry name" value="MSEP-CTERM"/>
    <property type="match status" value="1"/>
</dbReference>
<sequence length="965" mass="106708">MFDSPSTNDDYPAMRNFLNPKWLLLLNTLPLVLLAVLCAGQYAVIHTLLPAESLQLWRWFALALAVLGAATLAYALVQQGRGRPLGVLYSLLALAAYSGFLLVYLNQEQQLIPWSVPRWMVPADLSLYVLTFSMPTLAHALFVLVVHTTPADRRHSAAMSFLLAFAAPLAWGIVLLLPFSFLQGWHTHWLWNFLFAASWVVGSIGSLFFIVRGAYIMGLNRAEDAELSMVWKVLISLLLPLAGLLLNNGLLWGGFSGYRSHEEGVFGNFHNPWFYMLAVLNGVLLCLPDQAGKWPRLLIFLGRSVLFSYTFYFFIVFLPYLPLSILAIILLGLGLLLLTPLILLVVHVRELGADLEFLAGQFPRRWLRAGLLAGVLTLPLIITARYWHNRRVLHQALAYRYTPDYRQHYDLDEQALVSTLEVVKQHKERANGLAFSRQVPYLATYFNWLVLDNLTISDDKIADLEQLFLGAAGAREPEFTRPAAAPTGGAPALSGLSARSTYDARQQTWVSWLDLRVSNTDTSQRAGEYATTLALPVGCWVGNYYLDMNGRREMGILAEKKAAAWVYAQIVGETQVRDPGLLAYTDSRHVNLRVYPVVRRAARTTGLQLLHKEPLTLTVDGRRVTLGDTTARPLAKPVATPGNEVVFVSAAAKQALPLVRRTPYYHFLLNVSAKQAAGKAAYARRIASRFAHDAAYAHARFTLVDAYATPVPADQWAQELAQHTGRGGFYLEGALRQVLFDAWQHPGPTYPVIVVVTDEVSEAILGPNLEELSSAYPESSLFYVLGATGETQAHSLLTNSRFGQPATPAPGQPIAVRAWPNAAHAQAYLPDNATADIVLNQPTVGVPQPRGASRWQTGLLLHGYQQWQQFHPEATEAERVPFVQASFRAGIMTRFTSYLALENEAQKAALSRKQQEVLQATATLDVDEGPAAPVTDVPIDGEVWVLLAGGLALAVGQLRRTWQVG</sequence>
<dbReference type="OrthoDB" id="1801976at2"/>
<evidence type="ECO:0000313" key="4">
    <source>
        <dbReference type="Proteomes" id="UP000297549"/>
    </source>
</evidence>
<reference evidence="3 4" key="1">
    <citation type="submission" date="2019-04" db="EMBL/GenBank/DDBJ databases">
        <authorList>
            <person name="Feng G."/>
            <person name="Zhang J."/>
            <person name="Zhu H."/>
        </authorList>
    </citation>
    <scope>NUCLEOTIDE SEQUENCE [LARGE SCALE GENOMIC DNA]</scope>
    <source>
        <strain evidence="3 4">JCM 31653</strain>
    </source>
</reference>
<feature type="transmembrane region" description="Helical" evidence="1">
    <location>
        <begin position="56"/>
        <end position="77"/>
    </location>
</feature>
<feature type="transmembrane region" description="Helical" evidence="1">
    <location>
        <begin position="325"/>
        <end position="346"/>
    </location>
</feature>
<comment type="caution">
    <text evidence="3">The sequence shown here is derived from an EMBL/GenBank/DDBJ whole genome shotgun (WGS) entry which is preliminary data.</text>
</comment>
<keyword evidence="1" id="KW-1133">Transmembrane helix</keyword>
<dbReference type="InterPro" id="IPR013694">
    <property type="entry name" value="VIT"/>
</dbReference>
<evidence type="ECO:0000256" key="1">
    <source>
        <dbReference type="SAM" id="Phobius"/>
    </source>
</evidence>
<keyword evidence="1" id="KW-0472">Membrane</keyword>
<evidence type="ECO:0000259" key="2">
    <source>
        <dbReference type="PROSITE" id="PS51468"/>
    </source>
</evidence>
<proteinExistence type="predicted"/>
<name>A0A4Z0Q757_9BACT</name>
<feature type="transmembrane region" description="Helical" evidence="1">
    <location>
        <begin position="366"/>
        <end position="387"/>
    </location>
</feature>
<dbReference type="EMBL" id="SRLC01000001">
    <property type="protein sequence ID" value="TGE25296.1"/>
    <property type="molecule type" value="Genomic_DNA"/>
</dbReference>